<gene>
    <name evidence="2" type="ORF">H8S23_06310</name>
</gene>
<dbReference type="EMBL" id="JACONZ010000002">
    <property type="protein sequence ID" value="MBC5581114.1"/>
    <property type="molecule type" value="Genomic_DNA"/>
</dbReference>
<accession>A0A923I8K6</accession>
<evidence type="ECO:0000256" key="1">
    <source>
        <dbReference type="SAM" id="Phobius"/>
    </source>
</evidence>
<proteinExistence type="predicted"/>
<keyword evidence="3" id="KW-1185">Reference proteome</keyword>
<reference evidence="2" key="1">
    <citation type="submission" date="2020-08" db="EMBL/GenBank/DDBJ databases">
        <title>Genome public.</title>
        <authorList>
            <person name="Liu C."/>
            <person name="Sun Q."/>
        </authorList>
    </citation>
    <scope>NUCLEOTIDE SEQUENCE</scope>
    <source>
        <strain evidence="2">BX8</strain>
    </source>
</reference>
<keyword evidence="1" id="KW-0472">Membrane</keyword>
<dbReference type="Proteomes" id="UP000659630">
    <property type="component" value="Unassembled WGS sequence"/>
</dbReference>
<sequence>MTGTTEAAYAVCGEKRAALRLPGRGAQKPYNREARRRRWERWFAHHRLALWLCCYLGVPAAVLGTVCLVCGLIALPMLLAL</sequence>
<name>A0A923I8K6_9FIRM</name>
<feature type="transmembrane region" description="Helical" evidence="1">
    <location>
        <begin position="48"/>
        <end position="75"/>
    </location>
</feature>
<comment type="caution">
    <text evidence="2">The sequence shown here is derived from an EMBL/GenBank/DDBJ whole genome shotgun (WGS) entry which is preliminary data.</text>
</comment>
<keyword evidence="1" id="KW-1133">Transmembrane helix</keyword>
<organism evidence="2 3">
    <name type="scientific">Anaerofilum hominis</name>
    <dbReference type="NCBI Taxonomy" id="2763016"/>
    <lineage>
        <taxon>Bacteria</taxon>
        <taxon>Bacillati</taxon>
        <taxon>Bacillota</taxon>
        <taxon>Clostridia</taxon>
        <taxon>Eubacteriales</taxon>
        <taxon>Oscillospiraceae</taxon>
        <taxon>Anaerofilum</taxon>
    </lineage>
</organism>
<evidence type="ECO:0000313" key="3">
    <source>
        <dbReference type="Proteomes" id="UP000659630"/>
    </source>
</evidence>
<dbReference type="RefSeq" id="WP_186887482.1">
    <property type="nucleotide sequence ID" value="NZ_JACONZ010000002.1"/>
</dbReference>
<keyword evidence="1" id="KW-0812">Transmembrane</keyword>
<evidence type="ECO:0000313" key="2">
    <source>
        <dbReference type="EMBL" id="MBC5581114.1"/>
    </source>
</evidence>
<protein>
    <submittedName>
        <fullName evidence="2">Uncharacterized protein</fullName>
    </submittedName>
</protein>
<dbReference type="AlphaFoldDB" id="A0A923I8K6"/>